<dbReference type="PANTHER" id="PTHR23508:SF10">
    <property type="entry name" value="CARBOXYLIC ACID TRANSPORTER PROTEIN HOMOLOG"/>
    <property type="match status" value="1"/>
</dbReference>
<evidence type="ECO:0000256" key="1">
    <source>
        <dbReference type="ARBA" id="ARBA00004651"/>
    </source>
</evidence>
<dbReference type="SUPFAM" id="SSF103473">
    <property type="entry name" value="MFS general substrate transporter"/>
    <property type="match status" value="1"/>
</dbReference>
<feature type="transmembrane region" description="Helical" evidence="5">
    <location>
        <begin position="320"/>
        <end position="338"/>
    </location>
</feature>
<feature type="transmembrane region" description="Helical" evidence="5">
    <location>
        <begin position="149"/>
        <end position="169"/>
    </location>
</feature>
<sequence>MSTTSARPAAATATRSTAYVTVLCWIAVLLDGFDLVVLGTTIPSMLDDPAWDLTGAQATQITTIGLVGMTIGALVIGFLTDKLGRRRVLITAVFLFSVFTLFLAFTTNVAWFSLWRFLAGAGLGGALPTAISLVTEFRSGRKAGSASTTLMTGYHVGAVLTALLGMFLIDAAGWHAMFIAGAIPGLILAPALFFMLPESPAYLRIKGRIEEAEEIERMYGLQVDTEMDTLQEQKEGENTEGIRALLQPTFRINTIAIWGTSFMGLLLVYGLNTWLPQIMREADYDLGNSLAFLMVLNVGAVVGLFIAGRVADIQSPRKTALIWFLASAVFLALLAIRLPLVGLYVIVFLTGVFVFSSQVLIYAFVGENHPSSARATAMGFSAGIGRLGAISGPLLGGIMVTAGIAYPWGFFAFAVVGVLGFAIFSFSRTLRPSTIAAVEGEKAHS</sequence>
<dbReference type="CDD" id="cd17365">
    <property type="entry name" value="MFS_PcaK_like"/>
    <property type="match status" value="1"/>
</dbReference>
<dbReference type="eggNOG" id="COG2814">
    <property type="taxonomic scope" value="Bacteria"/>
</dbReference>
<dbReference type="Pfam" id="PF07690">
    <property type="entry name" value="MFS_1"/>
    <property type="match status" value="1"/>
</dbReference>
<proteinExistence type="predicted"/>
<evidence type="ECO:0000256" key="4">
    <source>
        <dbReference type="ARBA" id="ARBA00023136"/>
    </source>
</evidence>
<keyword evidence="2 5" id="KW-0812">Transmembrane</keyword>
<feature type="transmembrane region" description="Helical" evidence="5">
    <location>
        <begin position="405"/>
        <end position="426"/>
    </location>
</feature>
<comment type="subcellular location">
    <subcellularLocation>
        <location evidence="1">Cell membrane</location>
        <topology evidence="1">Multi-pass membrane protein</topology>
    </subcellularLocation>
</comment>
<name>X5DVX7_9CORY</name>
<evidence type="ECO:0000313" key="7">
    <source>
        <dbReference type="EMBL" id="AHW64767.1"/>
    </source>
</evidence>
<feature type="domain" description="Major facilitator superfamily (MFS) profile" evidence="6">
    <location>
        <begin position="20"/>
        <end position="432"/>
    </location>
</feature>
<dbReference type="GO" id="GO:0005886">
    <property type="term" value="C:plasma membrane"/>
    <property type="evidence" value="ECO:0007669"/>
    <property type="project" value="UniProtKB-SubCell"/>
</dbReference>
<keyword evidence="8" id="KW-1185">Reference proteome</keyword>
<dbReference type="Gene3D" id="1.20.1250.20">
    <property type="entry name" value="MFS general substrate transporter like domains"/>
    <property type="match status" value="1"/>
</dbReference>
<feature type="transmembrane region" description="Helical" evidence="5">
    <location>
        <begin position="58"/>
        <end position="79"/>
    </location>
</feature>
<keyword evidence="4 5" id="KW-0472">Membrane</keyword>
<protein>
    <submittedName>
        <fullName evidence="7">Benzoate transporter, MFS-type</fullName>
    </submittedName>
</protein>
<dbReference type="InterPro" id="IPR036259">
    <property type="entry name" value="MFS_trans_sf"/>
</dbReference>
<dbReference type="EMBL" id="CP006842">
    <property type="protein sequence ID" value="AHW64767.1"/>
    <property type="molecule type" value="Genomic_DNA"/>
</dbReference>
<reference evidence="7 8" key="1">
    <citation type="journal article" date="2015" name="Int. J. Syst. Evol. Microbiol.">
        <title>Revisiting Corynebacterium glyciniphilum (ex Kubota et al., 1972) sp. nov., nom. rev., isolated from putrefied banana.</title>
        <authorList>
            <person name="Al-Dilaimi A."/>
            <person name="Bednarz H."/>
            <person name="Lomker A."/>
            <person name="Niehaus K."/>
            <person name="Kalinowski J."/>
            <person name="Ruckert C."/>
        </authorList>
    </citation>
    <scope>NUCLEOTIDE SEQUENCE [LARGE SCALE GENOMIC DNA]</scope>
    <source>
        <strain evidence="7">AJ 3170</strain>
    </source>
</reference>
<dbReference type="PANTHER" id="PTHR23508">
    <property type="entry name" value="CARBOXYLIC ACID TRANSPORTER PROTEIN HOMOLOG"/>
    <property type="match status" value="1"/>
</dbReference>
<evidence type="ECO:0000256" key="5">
    <source>
        <dbReference type="SAM" id="Phobius"/>
    </source>
</evidence>
<feature type="transmembrane region" description="Helical" evidence="5">
    <location>
        <begin position="175"/>
        <end position="196"/>
    </location>
</feature>
<feature type="transmembrane region" description="Helical" evidence="5">
    <location>
        <begin position="377"/>
        <end position="399"/>
    </location>
</feature>
<feature type="transmembrane region" description="Helical" evidence="5">
    <location>
        <begin position="290"/>
        <end position="308"/>
    </location>
</feature>
<dbReference type="InterPro" id="IPR011701">
    <property type="entry name" value="MFS"/>
</dbReference>
<feature type="transmembrane region" description="Helical" evidence="5">
    <location>
        <begin position="344"/>
        <end position="365"/>
    </location>
</feature>
<dbReference type="STRING" id="1404245.CGLY_11610"/>
<gene>
    <name evidence="7" type="ORF">CGLY_11610</name>
</gene>
<dbReference type="GO" id="GO:0046943">
    <property type="term" value="F:carboxylic acid transmembrane transporter activity"/>
    <property type="evidence" value="ECO:0007669"/>
    <property type="project" value="TreeGrafter"/>
</dbReference>
<dbReference type="OrthoDB" id="9787026at2"/>
<dbReference type="HOGENOM" id="CLU_001265_46_4_11"/>
<organism evidence="7 8">
    <name type="scientific">Corynebacterium glyciniphilum AJ 3170</name>
    <dbReference type="NCBI Taxonomy" id="1404245"/>
    <lineage>
        <taxon>Bacteria</taxon>
        <taxon>Bacillati</taxon>
        <taxon>Actinomycetota</taxon>
        <taxon>Actinomycetes</taxon>
        <taxon>Mycobacteriales</taxon>
        <taxon>Corynebacteriaceae</taxon>
        <taxon>Corynebacterium</taxon>
    </lineage>
</organism>
<dbReference type="KEGG" id="cgy:CGLY_11610"/>
<keyword evidence="3 5" id="KW-1133">Transmembrane helix</keyword>
<dbReference type="AlphaFoldDB" id="X5DVX7"/>
<evidence type="ECO:0000259" key="6">
    <source>
        <dbReference type="PROSITE" id="PS50850"/>
    </source>
</evidence>
<feature type="transmembrane region" description="Helical" evidence="5">
    <location>
        <begin position="88"/>
        <end position="111"/>
    </location>
</feature>
<feature type="transmembrane region" description="Helical" evidence="5">
    <location>
        <begin position="17"/>
        <end position="38"/>
    </location>
</feature>
<dbReference type="RefSeq" id="WP_052540125.1">
    <property type="nucleotide sequence ID" value="NZ_CP006842.1"/>
</dbReference>
<dbReference type="Proteomes" id="UP000023703">
    <property type="component" value="Chromosome"/>
</dbReference>
<evidence type="ECO:0000313" key="8">
    <source>
        <dbReference type="Proteomes" id="UP000023703"/>
    </source>
</evidence>
<evidence type="ECO:0000256" key="3">
    <source>
        <dbReference type="ARBA" id="ARBA00022989"/>
    </source>
</evidence>
<evidence type="ECO:0000256" key="2">
    <source>
        <dbReference type="ARBA" id="ARBA00022692"/>
    </source>
</evidence>
<accession>X5DVX7</accession>
<feature type="transmembrane region" description="Helical" evidence="5">
    <location>
        <begin position="117"/>
        <end position="137"/>
    </location>
</feature>
<dbReference type="InterPro" id="IPR020846">
    <property type="entry name" value="MFS_dom"/>
</dbReference>
<dbReference type="PROSITE" id="PS50850">
    <property type="entry name" value="MFS"/>
    <property type="match status" value="1"/>
</dbReference>
<feature type="transmembrane region" description="Helical" evidence="5">
    <location>
        <begin position="252"/>
        <end position="270"/>
    </location>
</feature>